<dbReference type="GO" id="GO:0005739">
    <property type="term" value="C:mitochondrion"/>
    <property type="evidence" value="ECO:0007669"/>
    <property type="project" value="TreeGrafter"/>
</dbReference>
<dbReference type="GO" id="GO:0016020">
    <property type="term" value="C:membrane"/>
    <property type="evidence" value="ECO:0007669"/>
    <property type="project" value="UniProtKB-SubCell"/>
</dbReference>
<dbReference type="PANTHER" id="PTHR21706">
    <property type="entry name" value="TRANSMEMBRANE PROTEIN 65"/>
    <property type="match status" value="1"/>
</dbReference>
<evidence type="ECO:0000256" key="6">
    <source>
        <dbReference type="SAM" id="Phobius"/>
    </source>
</evidence>
<keyword evidence="2 6" id="KW-0812">Transmembrane</keyword>
<evidence type="ECO:0000313" key="7">
    <source>
        <dbReference type="Proteomes" id="UP000095280"/>
    </source>
</evidence>
<name>A0A1I8FFT6_9PLAT</name>
<evidence type="ECO:0000256" key="5">
    <source>
        <dbReference type="SAM" id="MobiDB-lite"/>
    </source>
</evidence>
<keyword evidence="7" id="KW-1185">Reference proteome</keyword>
<keyword evidence="3 6" id="KW-1133">Transmembrane helix</keyword>
<evidence type="ECO:0000313" key="8">
    <source>
        <dbReference type="WBParaSite" id="maker-unitig_32995-snap-gene-0.2-mRNA-1"/>
    </source>
</evidence>
<dbReference type="Pfam" id="PF10507">
    <property type="entry name" value="TMEM65"/>
    <property type="match status" value="1"/>
</dbReference>
<dbReference type="AlphaFoldDB" id="A0A1I8FFT6"/>
<protein>
    <submittedName>
        <fullName evidence="8">Essential MCU regulator, mitochondrial</fullName>
    </submittedName>
</protein>
<feature type="transmembrane region" description="Helical" evidence="6">
    <location>
        <begin position="92"/>
        <end position="113"/>
    </location>
</feature>
<accession>A0A1I8FFT6</accession>
<comment type="subcellular location">
    <subcellularLocation>
        <location evidence="1">Membrane</location>
        <topology evidence="1">Multi-pass membrane protein</topology>
    </subcellularLocation>
</comment>
<proteinExistence type="predicted"/>
<feature type="compositionally biased region" description="Low complexity" evidence="5">
    <location>
        <begin position="49"/>
        <end position="60"/>
    </location>
</feature>
<evidence type="ECO:0000256" key="3">
    <source>
        <dbReference type="ARBA" id="ARBA00022989"/>
    </source>
</evidence>
<evidence type="ECO:0000256" key="1">
    <source>
        <dbReference type="ARBA" id="ARBA00004141"/>
    </source>
</evidence>
<sequence length="128" mass="13966">MLSNMGLRPIKQAASAASAEPETKTATVEWLSLQEINYVKHVSRSGAWQLGVRPGRPQPGRLGGRHDQPAGFETPRLTPQQLELRSTRWATVFGRSLGISLGCLLGMLPLLFIDTDEADGEMIKGNNI</sequence>
<dbReference type="PANTHER" id="PTHR21706:SF15">
    <property type="entry name" value="TRANSMEMBRANE PROTEIN 65"/>
    <property type="match status" value="1"/>
</dbReference>
<organism evidence="7 8">
    <name type="scientific">Macrostomum lignano</name>
    <dbReference type="NCBI Taxonomy" id="282301"/>
    <lineage>
        <taxon>Eukaryota</taxon>
        <taxon>Metazoa</taxon>
        <taxon>Spiralia</taxon>
        <taxon>Lophotrochozoa</taxon>
        <taxon>Platyhelminthes</taxon>
        <taxon>Rhabditophora</taxon>
        <taxon>Macrostomorpha</taxon>
        <taxon>Macrostomida</taxon>
        <taxon>Macrostomidae</taxon>
        <taxon>Macrostomum</taxon>
    </lineage>
</organism>
<evidence type="ECO:0000256" key="2">
    <source>
        <dbReference type="ARBA" id="ARBA00022692"/>
    </source>
</evidence>
<dbReference type="WBParaSite" id="maker-unitig_32995-snap-gene-0.2-mRNA-1">
    <property type="protein sequence ID" value="maker-unitig_32995-snap-gene-0.2-mRNA-1"/>
    <property type="gene ID" value="maker-unitig_32995-snap-gene-0.2"/>
</dbReference>
<feature type="region of interest" description="Disordered" evidence="5">
    <location>
        <begin position="49"/>
        <end position="76"/>
    </location>
</feature>
<keyword evidence="4 6" id="KW-0472">Membrane</keyword>
<dbReference type="Proteomes" id="UP000095280">
    <property type="component" value="Unplaced"/>
</dbReference>
<reference evidence="8" key="1">
    <citation type="submission" date="2016-11" db="UniProtKB">
        <authorList>
            <consortium name="WormBaseParasite"/>
        </authorList>
    </citation>
    <scope>IDENTIFICATION</scope>
</reference>
<evidence type="ECO:0000256" key="4">
    <source>
        <dbReference type="ARBA" id="ARBA00023136"/>
    </source>
</evidence>
<dbReference type="InterPro" id="IPR019537">
    <property type="entry name" value="TMEM65"/>
</dbReference>